<organism evidence="1 2">
    <name type="scientific">Plasmodium falciparum RAJ116</name>
    <dbReference type="NCBI Taxonomy" id="580058"/>
    <lineage>
        <taxon>Eukaryota</taxon>
        <taxon>Sar</taxon>
        <taxon>Alveolata</taxon>
        <taxon>Apicomplexa</taxon>
        <taxon>Aconoidasida</taxon>
        <taxon>Haemosporida</taxon>
        <taxon>Plasmodiidae</taxon>
        <taxon>Plasmodium</taxon>
        <taxon>Plasmodium (Laverania)</taxon>
    </lineage>
</organism>
<reference evidence="2" key="1">
    <citation type="submission" date="2015-07" db="EMBL/GenBank/DDBJ databases">
        <title>Annotation of Plasmodium falciparum RAJ116.</title>
        <authorList>
            <consortium name="The Broad Institute Genome Sequencing Platform"/>
            <person name="Volkman S.K."/>
            <person name="Neafsey D.E."/>
            <person name="Dash A.P."/>
            <person name="Chitnis C.E."/>
            <person name="Hartl D.L."/>
            <person name="Young S.K."/>
            <person name="Zeng Q."/>
            <person name="Koehrsen M."/>
            <person name="Alvarado L."/>
            <person name="Berlin A."/>
            <person name="Borenstein D."/>
            <person name="Chapman S.B."/>
            <person name="Chen Z."/>
            <person name="Engels R."/>
            <person name="Freedman E."/>
            <person name="Gellesch M."/>
            <person name="Goldberg J."/>
            <person name="Griggs A."/>
            <person name="Gujja S."/>
            <person name="Heilman E.R."/>
            <person name="Heiman D.I."/>
            <person name="Howarth C."/>
            <person name="Jen D."/>
            <person name="Larson L."/>
            <person name="Mehta T."/>
            <person name="Neiman D."/>
            <person name="Park D."/>
            <person name="Pearson M."/>
            <person name="Roberts A."/>
            <person name="Saif S."/>
            <person name="Shea T."/>
            <person name="Shenoy N."/>
            <person name="Sisk P."/>
            <person name="Stolte C."/>
            <person name="Sykes S."/>
            <person name="Walk T."/>
            <person name="White J."/>
            <person name="Yandava C."/>
            <person name="Haas B."/>
            <person name="Henn M.R."/>
            <person name="Nusbaum C."/>
            <person name="Birren B."/>
        </authorList>
    </citation>
    <scope>NUCLEOTIDE SEQUENCE [LARGE SCALE GENOMIC DNA]</scope>
    <source>
        <strain evidence="2">RAJ116</strain>
    </source>
</reference>
<accession>A0A0L0CUE1</accession>
<dbReference type="EMBL" id="GG663947">
    <property type="protein sequence ID" value="KNC35898.1"/>
    <property type="molecule type" value="Genomic_DNA"/>
</dbReference>
<proteinExistence type="predicted"/>
<dbReference type="AlphaFoldDB" id="A0A0L0CUE1"/>
<protein>
    <submittedName>
        <fullName evidence="1">Uncharacterized protein</fullName>
    </submittedName>
</protein>
<sequence>MQYTFKNPHYISLYSECPINLFLLYFLNPFINLSDDKIQVVRITWEMCVYSQLKKKGDFSNIAN</sequence>
<dbReference type="Proteomes" id="UP000054566">
    <property type="component" value="Unassembled WGS sequence"/>
</dbReference>
<feature type="non-terminal residue" evidence="1">
    <location>
        <position position="64"/>
    </location>
</feature>
<reference evidence="2" key="2">
    <citation type="submission" date="2015-07" db="EMBL/GenBank/DDBJ databases">
        <title>The genome sequence of Plasmodium falciparum RAJ116.</title>
        <authorList>
            <consortium name="The Broad Institute Genome Sequencing Platform"/>
            <person name="Volkman S.K."/>
            <person name="Neafsey D.E."/>
            <person name="Dash A.P."/>
            <person name="Chitnis C.E."/>
            <person name="Hartl D.L."/>
            <person name="Young S.K."/>
            <person name="Kodira C.D."/>
            <person name="Zeng Q."/>
            <person name="Koehrsen M."/>
            <person name="Godfrey P."/>
            <person name="Alvarado L."/>
            <person name="Berlin A."/>
            <person name="Borenstein D."/>
            <person name="Chen Z."/>
            <person name="Engels R."/>
            <person name="Freedman E."/>
            <person name="Gellesch M."/>
            <person name="Goldberg J."/>
            <person name="Griggs A."/>
            <person name="Gujja S."/>
            <person name="Heiman D."/>
            <person name="Hepburn T."/>
            <person name="Howarth C."/>
            <person name="Jen D."/>
            <person name="Larson L."/>
            <person name="Lewis B."/>
            <person name="Mehta T."/>
            <person name="Park D."/>
            <person name="Pearson M."/>
            <person name="Roberts A."/>
            <person name="Saif S."/>
            <person name="Shea T."/>
            <person name="Shenoy N."/>
            <person name="Sisk P."/>
            <person name="Stolte C."/>
            <person name="Sykes S."/>
            <person name="Walk T."/>
            <person name="White J."/>
            <person name="Yandava C."/>
            <person name="Wirth D.F."/>
            <person name="Nusbaum C."/>
            <person name="Birren B."/>
        </authorList>
    </citation>
    <scope>NUCLEOTIDE SEQUENCE [LARGE SCALE GENOMIC DNA]</scope>
    <source>
        <strain evidence="2">RAJ116</strain>
    </source>
</reference>
<name>A0A0L0CUE1_PLAFA</name>
<evidence type="ECO:0000313" key="2">
    <source>
        <dbReference type="Proteomes" id="UP000054566"/>
    </source>
</evidence>
<gene>
    <name evidence="1" type="ORF">PFLG_00986</name>
</gene>
<evidence type="ECO:0000313" key="1">
    <source>
        <dbReference type="EMBL" id="KNC35898.1"/>
    </source>
</evidence>